<sequence>MDQQNHRRVPISTHNGRFMIPREDELRLLYLTDVESRTYGLPPLSPYLPFGVVRLDQCALEVRLHANCGHKLSYRSWRWITTARRATRDSGLLSSRTVDIGSQPAETKFMLITRLAQSIRQIGSLILHLSPIIYLGFRDFITRHMENEYRRNEDLSLQATRKIFCWTLLAEGTKEEDREIWKHDWLQSLQEGISIVSSSASSGGDSLCHQNDSIMIWRKDIEMILGVSLQLSFT</sequence>
<dbReference type="OrthoDB" id="3549294at2759"/>
<name>A0A1R3RWB2_ASPC5</name>
<reference evidence="2" key="1">
    <citation type="journal article" date="2017" name="Genome Biol.">
        <title>Comparative genomics reveals high biological diversity and specific adaptations in the industrially and medically important fungal genus Aspergillus.</title>
        <authorList>
            <person name="de Vries R.P."/>
            <person name="Riley R."/>
            <person name="Wiebenga A."/>
            <person name="Aguilar-Osorio G."/>
            <person name="Amillis S."/>
            <person name="Uchima C.A."/>
            <person name="Anderluh G."/>
            <person name="Asadollahi M."/>
            <person name="Askin M."/>
            <person name="Barry K."/>
            <person name="Battaglia E."/>
            <person name="Bayram O."/>
            <person name="Benocci T."/>
            <person name="Braus-Stromeyer S.A."/>
            <person name="Caldana C."/>
            <person name="Canovas D."/>
            <person name="Cerqueira G.C."/>
            <person name="Chen F."/>
            <person name="Chen W."/>
            <person name="Choi C."/>
            <person name="Clum A."/>
            <person name="Dos Santos R.A."/>
            <person name="Damasio A.R."/>
            <person name="Diallinas G."/>
            <person name="Emri T."/>
            <person name="Fekete E."/>
            <person name="Flipphi M."/>
            <person name="Freyberg S."/>
            <person name="Gallo A."/>
            <person name="Gournas C."/>
            <person name="Habgood R."/>
            <person name="Hainaut M."/>
            <person name="Harispe M.L."/>
            <person name="Henrissat B."/>
            <person name="Hilden K.S."/>
            <person name="Hope R."/>
            <person name="Hossain A."/>
            <person name="Karabika E."/>
            <person name="Karaffa L."/>
            <person name="Karanyi Z."/>
            <person name="Krasevec N."/>
            <person name="Kuo A."/>
            <person name="Kusch H."/>
            <person name="LaButti K."/>
            <person name="Lagendijk E.L."/>
            <person name="Lapidus A."/>
            <person name="Levasseur A."/>
            <person name="Lindquist E."/>
            <person name="Lipzen A."/>
            <person name="Logrieco A.F."/>
            <person name="MacCabe A."/>
            <person name="Maekelae M.R."/>
            <person name="Malavazi I."/>
            <person name="Melin P."/>
            <person name="Meyer V."/>
            <person name="Mielnichuk N."/>
            <person name="Miskei M."/>
            <person name="Molnar A.P."/>
            <person name="Mule G."/>
            <person name="Ngan C.Y."/>
            <person name="Orejas M."/>
            <person name="Orosz E."/>
            <person name="Ouedraogo J.P."/>
            <person name="Overkamp K.M."/>
            <person name="Park H.-S."/>
            <person name="Perrone G."/>
            <person name="Piumi F."/>
            <person name="Punt P.J."/>
            <person name="Ram A.F."/>
            <person name="Ramon A."/>
            <person name="Rauscher S."/>
            <person name="Record E."/>
            <person name="Riano-Pachon D.M."/>
            <person name="Robert V."/>
            <person name="Roehrig J."/>
            <person name="Ruller R."/>
            <person name="Salamov A."/>
            <person name="Salih N.S."/>
            <person name="Samson R.A."/>
            <person name="Sandor E."/>
            <person name="Sanguinetti M."/>
            <person name="Schuetze T."/>
            <person name="Sepcic K."/>
            <person name="Shelest E."/>
            <person name="Sherlock G."/>
            <person name="Sophianopoulou V."/>
            <person name="Squina F.M."/>
            <person name="Sun H."/>
            <person name="Susca A."/>
            <person name="Todd R.B."/>
            <person name="Tsang A."/>
            <person name="Unkles S.E."/>
            <person name="van de Wiele N."/>
            <person name="van Rossen-Uffink D."/>
            <person name="Oliveira J.V."/>
            <person name="Vesth T.C."/>
            <person name="Visser J."/>
            <person name="Yu J.-H."/>
            <person name="Zhou M."/>
            <person name="Andersen M.R."/>
            <person name="Archer D.B."/>
            <person name="Baker S.E."/>
            <person name="Benoit I."/>
            <person name="Brakhage A.A."/>
            <person name="Braus G.H."/>
            <person name="Fischer R."/>
            <person name="Frisvad J.C."/>
            <person name="Goldman G.H."/>
            <person name="Houbraken J."/>
            <person name="Oakley B."/>
            <person name="Pocsi I."/>
            <person name="Scazzocchio C."/>
            <person name="Seiboth B."/>
            <person name="vanKuyk P.A."/>
            <person name="Wortman J."/>
            <person name="Dyer P.S."/>
            <person name="Grigoriev I.V."/>
        </authorList>
    </citation>
    <scope>NUCLEOTIDE SEQUENCE [LARGE SCALE GENOMIC DNA]</scope>
    <source>
        <strain evidence="2">ITEM 5010</strain>
    </source>
</reference>
<evidence type="ECO:0000313" key="1">
    <source>
        <dbReference type="EMBL" id="OOF98747.1"/>
    </source>
</evidence>
<gene>
    <name evidence="1" type="ORF">ASPCADRAFT_204481</name>
</gene>
<protein>
    <submittedName>
        <fullName evidence="1">Uncharacterized protein</fullName>
    </submittedName>
</protein>
<accession>A0A1R3RWB2</accession>
<evidence type="ECO:0000313" key="2">
    <source>
        <dbReference type="Proteomes" id="UP000188318"/>
    </source>
</evidence>
<dbReference type="OMA" id="NDSIMIW"/>
<dbReference type="AlphaFoldDB" id="A0A1R3RWB2"/>
<dbReference type="EMBL" id="KV907495">
    <property type="protein sequence ID" value="OOF98747.1"/>
    <property type="molecule type" value="Genomic_DNA"/>
</dbReference>
<proteinExistence type="predicted"/>
<keyword evidence="2" id="KW-1185">Reference proteome</keyword>
<dbReference type="VEuPathDB" id="FungiDB:ASPCADRAFT_204481"/>
<dbReference type="Proteomes" id="UP000188318">
    <property type="component" value="Unassembled WGS sequence"/>
</dbReference>
<organism evidence="1 2">
    <name type="scientific">Aspergillus carbonarius (strain ITEM 5010)</name>
    <dbReference type="NCBI Taxonomy" id="602072"/>
    <lineage>
        <taxon>Eukaryota</taxon>
        <taxon>Fungi</taxon>
        <taxon>Dikarya</taxon>
        <taxon>Ascomycota</taxon>
        <taxon>Pezizomycotina</taxon>
        <taxon>Eurotiomycetes</taxon>
        <taxon>Eurotiomycetidae</taxon>
        <taxon>Eurotiales</taxon>
        <taxon>Aspergillaceae</taxon>
        <taxon>Aspergillus</taxon>
        <taxon>Aspergillus subgen. Circumdati</taxon>
    </lineage>
</organism>